<keyword evidence="2" id="KW-1185">Reference proteome</keyword>
<gene>
    <name evidence="1" type="ORF">KEC16_06535</name>
</gene>
<accession>A0ABS5IAB4</accession>
<name>A0ABS5IAB4_9PROT</name>
<dbReference type="EMBL" id="JAGTUF010000004">
    <property type="protein sequence ID" value="MBR9971364.1"/>
    <property type="molecule type" value="Genomic_DNA"/>
</dbReference>
<dbReference type="Proteomes" id="UP000680714">
    <property type="component" value="Unassembled WGS sequence"/>
</dbReference>
<dbReference type="Pfam" id="PF08889">
    <property type="entry name" value="WbqC"/>
    <property type="match status" value="1"/>
</dbReference>
<comment type="caution">
    <text evidence="1">The sequence shown here is derived from an EMBL/GenBank/DDBJ whole genome shotgun (WGS) entry which is preliminary data.</text>
</comment>
<sequence length="239" mass="26940">MRIAIMQSSFLPWRGYFDLMACVDRFVLFDDVAFVSKSWRSRNQIKTAAGVSWISVPVRHAWPRLSIDQTPLDDDQDWRGRIAGQIRAAYRQAPFFRRYSEPLFALLAQSYPSISALNENLLRWVADELAIATPIVQARSFAAQGQGEDRVLDLLEKLGATVFVNGPSAEAYSTPERYDRAGIALFFKLYDYQPYRQLHGDFRGDVSAIDMLFNLGPDAAEHLRSVLAMRPASATAGGR</sequence>
<dbReference type="RefSeq" id="WP_211547071.1">
    <property type="nucleotide sequence ID" value="NZ_JAGTUF010000004.1"/>
</dbReference>
<proteinExistence type="predicted"/>
<evidence type="ECO:0000313" key="2">
    <source>
        <dbReference type="Proteomes" id="UP000680714"/>
    </source>
</evidence>
<organism evidence="1 2">
    <name type="scientific">Magnetospirillum sulfuroxidans</name>
    <dbReference type="NCBI Taxonomy" id="611300"/>
    <lineage>
        <taxon>Bacteria</taxon>
        <taxon>Pseudomonadati</taxon>
        <taxon>Pseudomonadota</taxon>
        <taxon>Alphaproteobacteria</taxon>
        <taxon>Rhodospirillales</taxon>
        <taxon>Rhodospirillaceae</taxon>
        <taxon>Magnetospirillum</taxon>
    </lineage>
</organism>
<protein>
    <submittedName>
        <fullName evidence="1">WbqC family protein</fullName>
    </submittedName>
</protein>
<evidence type="ECO:0000313" key="1">
    <source>
        <dbReference type="EMBL" id="MBR9971364.1"/>
    </source>
</evidence>
<reference evidence="1 2" key="1">
    <citation type="submission" date="2021-04" db="EMBL/GenBank/DDBJ databases">
        <title>Magnetospirillum sulfuroxidans sp. nov., a facultative chemolithoautotrophic sulfur-oxidizing alphaproteobacterium isolated from freshwater sediment and proposals for Paramagetospirillum gen. nov., and Magnetospirillaceae fam. nov.</title>
        <authorList>
            <person name="Koziaeva V."/>
            <person name="Geelhoed J.S."/>
            <person name="Sorokin D.Y."/>
            <person name="Grouzdev D.S."/>
        </authorList>
    </citation>
    <scope>NUCLEOTIDE SEQUENCE [LARGE SCALE GENOMIC DNA]</scope>
    <source>
        <strain evidence="1 2">J10</strain>
    </source>
</reference>
<dbReference type="InterPro" id="IPR014985">
    <property type="entry name" value="WbqC"/>
</dbReference>